<dbReference type="InterPro" id="IPR009050">
    <property type="entry name" value="Globin-like_sf"/>
</dbReference>
<name>C6HW16_9BACT</name>
<dbReference type="InterPro" id="IPR003661">
    <property type="entry name" value="HisK_dim/P_dom"/>
</dbReference>
<dbReference type="InterPro" id="IPR005467">
    <property type="entry name" value="His_kinase_dom"/>
</dbReference>
<dbReference type="Pfam" id="PF00989">
    <property type="entry name" value="PAS"/>
    <property type="match status" value="1"/>
</dbReference>
<dbReference type="InterPro" id="IPR013767">
    <property type="entry name" value="PAS_fold"/>
</dbReference>
<gene>
    <name evidence="8" type="ORF">UBAL3_80290082</name>
</gene>
<keyword evidence="9" id="KW-1185">Reference proteome</keyword>
<dbReference type="Gene3D" id="3.30.565.10">
    <property type="entry name" value="Histidine kinase-like ATPase, C-terminal domain"/>
    <property type="match status" value="1"/>
</dbReference>
<dbReference type="EC" id="2.7.13.3" evidence="2"/>
<evidence type="ECO:0000256" key="3">
    <source>
        <dbReference type="ARBA" id="ARBA00022553"/>
    </source>
</evidence>
<dbReference type="Pfam" id="PF11563">
    <property type="entry name" value="Protoglobin"/>
    <property type="match status" value="1"/>
</dbReference>
<sequence>MKSMASHELKARRMAEKLQLSPEEIDRRKAYLGIAPDDARAVSSLESYVRDRAPEFVDRLHERILLFPDAAAILEKAHAQSWLKARHAEYFVELVSGVYDMDYVLNRLAVGITHQEIGLGPEWVQASFGLFLEWILQCSRQDPSSPLAKNPVLMEVLSKLTLFDSGLVMDSYFMAEREKAEVLSRVFDTNAEVVWILDGQGRIRHANRTTRTLTGYSPEEIVARPVPEFFLPSEDRPSPRLADLEESAAREGHWQGELVVRRKDGSGVTVWATLNLLGEEKGQGTILEFRDRTAEKKTEQDLVAKTADLVRSNRDLEQFAYVASHDLQEPLRMVTSYTQLLARRYKGQLSAEADEFIGFAVDGAVRMQALINALLAYSRVDSRGKPLVVCDMNAVLDHALDNLRLALEESGASIVRGDLPRVMGDPVQLMQLLQNLVGNAVKFRAKDRPPVVEIAAQKEGDLWRIHVSDNGIGIDSQYFDRIFVIFQRLHTKEEYPGTGIGLAMCKRIVERHGGTIDVSSTFGSGSTFTFTLREAGEGQNASPPDA</sequence>
<dbReference type="Pfam" id="PF02518">
    <property type="entry name" value="HATPase_c"/>
    <property type="match status" value="1"/>
</dbReference>
<evidence type="ECO:0000256" key="4">
    <source>
        <dbReference type="ARBA" id="ARBA00022679"/>
    </source>
</evidence>
<dbReference type="InterPro" id="IPR035965">
    <property type="entry name" value="PAS-like_dom_sf"/>
</dbReference>
<dbReference type="InterPro" id="IPR052162">
    <property type="entry name" value="Sensor_kinase/Photoreceptor"/>
</dbReference>
<dbReference type="SUPFAM" id="SSF47384">
    <property type="entry name" value="Homodimeric domain of signal transducing histidine kinase"/>
    <property type="match status" value="1"/>
</dbReference>
<dbReference type="PROSITE" id="PS50112">
    <property type="entry name" value="PAS"/>
    <property type="match status" value="1"/>
</dbReference>
<dbReference type="InterPro" id="IPR044398">
    <property type="entry name" value="Globin-sensor_dom"/>
</dbReference>
<dbReference type="Proteomes" id="UP000009374">
    <property type="component" value="Unassembled WGS sequence"/>
</dbReference>
<dbReference type="SMART" id="SM00388">
    <property type="entry name" value="HisKA"/>
    <property type="match status" value="1"/>
</dbReference>
<dbReference type="Pfam" id="PF00512">
    <property type="entry name" value="HisKA"/>
    <property type="match status" value="1"/>
</dbReference>
<protein>
    <recommendedName>
        <fullName evidence="2">histidine kinase</fullName>
        <ecNumber evidence="2">2.7.13.3</ecNumber>
    </recommendedName>
</protein>
<feature type="domain" description="PAS" evidence="7">
    <location>
        <begin position="179"/>
        <end position="251"/>
    </location>
</feature>
<dbReference type="NCBIfam" id="TIGR00229">
    <property type="entry name" value="sensory_box"/>
    <property type="match status" value="1"/>
</dbReference>
<evidence type="ECO:0000256" key="5">
    <source>
        <dbReference type="ARBA" id="ARBA00022777"/>
    </source>
</evidence>
<dbReference type="InterPro" id="IPR012292">
    <property type="entry name" value="Globin/Proto"/>
</dbReference>
<dbReference type="GO" id="GO:0006355">
    <property type="term" value="P:regulation of DNA-templated transcription"/>
    <property type="evidence" value="ECO:0007669"/>
    <property type="project" value="InterPro"/>
</dbReference>
<keyword evidence="3" id="KW-0597">Phosphoprotein</keyword>
<evidence type="ECO:0000256" key="2">
    <source>
        <dbReference type="ARBA" id="ARBA00012438"/>
    </source>
</evidence>
<dbReference type="SMART" id="SM00387">
    <property type="entry name" value="HATPase_c"/>
    <property type="match status" value="1"/>
</dbReference>
<dbReference type="GO" id="GO:0019825">
    <property type="term" value="F:oxygen binding"/>
    <property type="evidence" value="ECO:0007669"/>
    <property type="project" value="InterPro"/>
</dbReference>
<reference evidence="8 9" key="1">
    <citation type="journal article" date="2009" name="Appl. Environ. Microbiol.">
        <title>Community genomic and proteomic analyses of chemoautotrophic iron-oxidizing "Leptospirillum rubarum" (Group II) and "Leptospirillum ferrodiazotrophum" (Group III) bacteria in acid mine drainage biofilms.</title>
        <authorList>
            <person name="Goltsman D.S."/>
            <person name="Denef V.J."/>
            <person name="Singer S.W."/>
            <person name="VerBerkmoes N.C."/>
            <person name="Lefsrud M."/>
            <person name="Mueller R.S."/>
            <person name="Dick G.J."/>
            <person name="Sun C.L."/>
            <person name="Wheeler K.E."/>
            <person name="Zemla A."/>
            <person name="Baker B.J."/>
            <person name="Hauser L."/>
            <person name="Land M."/>
            <person name="Shah M.B."/>
            <person name="Thelen M.P."/>
            <person name="Hettich R.L."/>
            <person name="Banfield J.F."/>
        </authorList>
    </citation>
    <scope>NUCLEOTIDE SEQUENCE [LARGE SCALE GENOMIC DNA]</scope>
</reference>
<dbReference type="Gene3D" id="1.10.490.10">
    <property type="entry name" value="Globins"/>
    <property type="match status" value="1"/>
</dbReference>
<dbReference type="InterPro" id="IPR000014">
    <property type="entry name" value="PAS"/>
</dbReference>
<dbReference type="CDD" id="cd00130">
    <property type="entry name" value="PAS"/>
    <property type="match status" value="1"/>
</dbReference>
<feature type="domain" description="Histidine kinase" evidence="6">
    <location>
        <begin position="322"/>
        <end position="536"/>
    </location>
</feature>
<evidence type="ECO:0000313" key="8">
    <source>
        <dbReference type="EMBL" id="EES53205.1"/>
    </source>
</evidence>
<dbReference type="CDD" id="cd01068">
    <property type="entry name" value="globin_sensor"/>
    <property type="match status" value="1"/>
</dbReference>
<dbReference type="SUPFAM" id="SSF55874">
    <property type="entry name" value="ATPase domain of HSP90 chaperone/DNA topoisomerase II/histidine kinase"/>
    <property type="match status" value="1"/>
</dbReference>
<accession>C6HW16</accession>
<dbReference type="Gene3D" id="1.10.287.130">
    <property type="match status" value="1"/>
</dbReference>
<dbReference type="AlphaFoldDB" id="C6HW16"/>
<proteinExistence type="predicted"/>
<dbReference type="PANTHER" id="PTHR43304">
    <property type="entry name" value="PHYTOCHROME-LIKE PROTEIN CPH1"/>
    <property type="match status" value="1"/>
</dbReference>
<evidence type="ECO:0000313" key="9">
    <source>
        <dbReference type="Proteomes" id="UP000009374"/>
    </source>
</evidence>
<dbReference type="SMART" id="SM00091">
    <property type="entry name" value="PAS"/>
    <property type="match status" value="1"/>
</dbReference>
<keyword evidence="5 8" id="KW-0418">Kinase</keyword>
<comment type="catalytic activity">
    <reaction evidence="1">
        <text>ATP + protein L-histidine = ADP + protein N-phospho-L-histidine.</text>
        <dbReference type="EC" id="2.7.13.3"/>
    </reaction>
</comment>
<dbReference type="PANTHER" id="PTHR43304:SF1">
    <property type="entry name" value="PAC DOMAIN-CONTAINING PROTEIN"/>
    <property type="match status" value="1"/>
</dbReference>
<evidence type="ECO:0000256" key="1">
    <source>
        <dbReference type="ARBA" id="ARBA00000085"/>
    </source>
</evidence>
<dbReference type="FunFam" id="3.30.565.10:FF:000006">
    <property type="entry name" value="Sensor histidine kinase WalK"/>
    <property type="match status" value="1"/>
</dbReference>
<dbReference type="EMBL" id="GG693868">
    <property type="protein sequence ID" value="EES53205.1"/>
    <property type="molecule type" value="Genomic_DNA"/>
</dbReference>
<dbReference type="Gene3D" id="3.30.450.20">
    <property type="entry name" value="PAS domain"/>
    <property type="match status" value="1"/>
</dbReference>
<evidence type="ECO:0000259" key="6">
    <source>
        <dbReference type="PROSITE" id="PS50109"/>
    </source>
</evidence>
<dbReference type="PROSITE" id="PS50109">
    <property type="entry name" value="HIS_KIN"/>
    <property type="match status" value="1"/>
</dbReference>
<dbReference type="SUPFAM" id="SSF46458">
    <property type="entry name" value="Globin-like"/>
    <property type="match status" value="1"/>
</dbReference>
<dbReference type="PRINTS" id="PR00344">
    <property type="entry name" value="BCTRLSENSOR"/>
</dbReference>
<dbReference type="InterPro" id="IPR004358">
    <property type="entry name" value="Sig_transdc_His_kin-like_C"/>
</dbReference>
<dbReference type="SUPFAM" id="SSF55785">
    <property type="entry name" value="PYP-like sensor domain (PAS domain)"/>
    <property type="match status" value="1"/>
</dbReference>
<dbReference type="InterPro" id="IPR036890">
    <property type="entry name" value="HATPase_C_sf"/>
</dbReference>
<dbReference type="CDD" id="cd00082">
    <property type="entry name" value="HisKA"/>
    <property type="match status" value="1"/>
</dbReference>
<dbReference type="GO" id="GO:0020037">
    <property type="term" value="F:heme binding"/>
    <property type="evidence" value="ECO:0007669"/>
    <property type="project" value="InterPro"/>
</dbReference>
<organism evidence="8 9">
    <name type="scientific">Leptospirillum ferrodiazotrophum</name>
    <dbReference type="NCBI Taxonomy" id="412449"/>
    <lineage>
        <taxon>Bacteria</taxon>
        <taxon>Pseudomonadati</taxon>
        <taxon>Nitrospirota</taxon>
        <taxon>Nitrospiria</taxon>
        <taxon>Nitrospirales</taxon>
        <taxon>Nitrospiraceae</taxon>
        <taxon>Leptospirillum</taxon>
    </lineage>
</organism>
<dbReference type="InterPro" id="IPR003594">
    <property type="entry name" value="HATPase_dom"/>
</dbReference>
<keyword evidence="4" id="KW-0808">Transferase</keyword>
<dbReference type="InterPro" id="IPR039379">
    <property type="entry name" value="Protoglobin_sensor_dom"/>
</dbReference>
<dbReference type="GO" id="GO:0000155">
    <property type="term" value="F:phosphorelay sensor kinase activity"/>
    <property type="evidence" value="ECO:0007669"/>
    <property type="project" value="InterPro"/>
</dbReference>
<evidence type="ECO:0000259" key="7">
    <source>
        <dbReference type="PROSITE" id="PS50112"/>
    </source>
</evidence>
<dbReference type="InterPro" id="IPR036097">
    <property type="entry name" value="HisK_dim/P_sf"/>
</dbReference>